<name>A0ABR7M7G2_9BACT</name>
<comment type="caution">
    <text evidence="2">The sequence shown here is derived from an EMBL/GenBank/DDBJ whole genome shotgun (WGS) entry which is preliminary data.</text>
</comment>
<feature type="domain" description="Haem-binding" evidence="1">
    <location>
        <begin position="10"/>
        <end position="146"/>
    </location>
</feature>
<dbReference type="Proteomes" id="UP000765802">
    <property type="component" value="Unassembled WGS sequence"/>
</dbReference>
<evidence type="ECO:0000313" key="3">
    <source>
        <dbReference type="Proteomes" id="UP000765802"/>
    </source>
</evidence>
<dbReference type="SMART" id="SM01235">
    <property type="entry name" value="Haem_bd"/>
    <property type="match status" value="1"/>
</dbReference>
<organism evidence="2 3">
    <name type="scientific">Flavihumibacter stibioxidans</name>
    <dbReference type="NCBI Taxonomy" id="1834163"/>
    <lineage>
        <taxon>Bacteria</taxon>
        <taxon>Pseudomonadati</taxon>
        <taxon>Bacteroidota</taxon>
        <taxon>Chitinophagia</taxon>
        <taxon>Chitinophagales</taxon>
        <taxon>Chitinophagaceae</taxon>
        <taxon>Flavihumibacter</taxon>
    </lineage>
</organism>
<proteinExistence type="predicted"/>
<evidence type="ECO:0000259" key="1">
    <source>
        <dbReference type="SMART" id="SM01235"/>
    </source>
</evidence>
<sequence>MIKKILLFLLVVLIVLQVFRPKKDNISTTPAPANINNFATVPADIDQMLKTSCYDCHSNNTVYPWYANIQPVGWWLDDHVEEGKKELNFDDYGNYNLRRQYHKLEEIAELVEAGEMPLPSYTIVHTNAKLSEEQKKMMTGWADQVMNDMKAKYPIDSLIRKK</sequence>
<evidence type="ECO:0000313" key="2">
    <source>
        <dbReference type="EMBL" id="MBC6490948.1"/>
    </source>
</evidence>
<dbReference type="Pfam" id="PF14376">
    <property type="entry name" value="Haem_bd"/>
    <property type="match status" value="1"/>
</dbReference>
<reference evidence="2 3" key="1">
    <citation type="submission" date="2016-07" db="EMBL/GenBank/DDBJ databases">
        <title>Genome analysis of Flavihumibacter stibioxidans YS-17.</title>
        <authorList>
            <person name="Shi K."/>
            <person name="Han Y."/>
            <person name="Wang G."/>
        </authorList>
    </citation>
    <scope>NUCLEOTIDE SEQUENCE [LARGE SCALE GENOMIC DNA]</scope>
    <source>
        <strain evidence="2 3">YS-17</strain>
    </source>
</reference>
<dbReference type="RefSeq" id="WP_187256286.1">
    <property type="nucleotide sequence ID" value="NZ_JBHULF010000014.1"/>
</dbReference>
<dbReference type="InterPro" id="IPR025992">
    <property type="entry name" value="Haem-bd"/>
</dbReference>
<dbReference type="EMBL" id="MBUA01000012">
    <property type="protein sequence ID" value="MBC6490948.1"/>
    <property type="molecule type" value="Genomic_DNA"/>
</dbReference>
<gene>
    <name evidence="2" type="ORF">BC349_07880</name>
</gene>
<accession>A0ABR7M7G2</accession>
<keyword evidence="3" id="KW-1185">Reference proteome</keyword>
<protein>
    <submittedName>
        <fullName evidence="2">Cytochrome C</fullName>
    </submittedName>
</protein>